<protein>
    <submittedName>
        <fullName evidence="5">WD-40 repeat protein</fullName>
    </submittedName>
</protein>
<keyword evidence="2" id="KW-0677">Repeat</keyword>
<proteinExistence type="predicted"/>
<dbReference type="SUPFAM" id="SSF50978">
    <property type="entry name" value="WD40 repeat-like"/>
    <property type="match status" value="1"/>
</dbReference>
<dbReference type="InterPro" id="IPR015943">
    <property type="entry name" value="WD40/YVTN_repeat-like_dom_sf"/>
</dbReference>
<evidence type="ECO:0000256" key="2">
    <source>
        <dbReference type="ARBA" id="ARBA00022737"/>
    </source>
</evidence>
<name>A0A226X5F6_CABSO</name>
<organism evidence="5 6">
    <name type="scientific">Caballeronia sordidicola</name>
    <name type="common">Burkholderia sordidicola</name>
    <dbReference type="NCBI Taxonomy" id="196367"/>
    <lineage>
        <taxon>Bacteria</taxon>
        <taxon>Pseudomonadati</taxon>
        <taxon>Pseudomonadota</taxon>
        <taxon>Betaproteobacteria</taxon>
        <taxon>Burkholderiales</taxon>
        <taxon>Burkholderiaceae</taxon>
        <taxon>Caballeronia</taxon>
    </lineage>
</organism>
<dbReference type="InterPro" id="IPR024977">
    <property type="entry name" value="Apc4-like_WD40_dom"/>
</dbReference>
<keyword evidence="1 3" id="KW-0853">WD repeat</keyword>
<dbReference type="PANTHER" id="PTHR19848:SF8">
    <property type="entry name" value="F-BOX AND WD REPEAT DOMAIN CONTAINING 7"/>
    <property type="match status" value="1"/>
</dbReference>
<evidence type="ECO:0000256" key="1">
    <source>
        <dbReference type="ARBA" id="ARBA00022574"/>
    </source>
</evidence>
<comment type="caution">
    <text evidence="5">The sequence shown here is derived from an EMBL/GenBank/DDBJ whole genome shotgun (WGS) entry which is preliminary data.</text>
</comment>
<dbReference type="Gene3D" id="2.130.10.10">
    <property type="entry name" value="YVTN repeat-like/Quinoprotein amine dehydrogenase"/>
    <property type="match status" value="2"/>
</dbReference>
<dbReference type="PROSITE" id="PS50294">
    <property type="entry name" value="WD_REPEATS_REGION"/>
    <property type="match status" value="1"/>
</dbReference>
<dbReference type="Pfam" id="PF00400">
    <property type="entry name" value="WD40"/>
    <property type="match status" value="4"/>
</dbReference>
<dbReference type="InterPro" id="IPR036322">
    <property type="entry name" value="WD40_repeat_dom_sf"/>
</dbReference>
<accession>A0A226X5F6</accession>
<dbReference type="SMART" id="SM00320">
    <property type="entry name" value="WD40"/>
    <property type="match status" value="8"/>
</dbReference>
<dbReference type="EMBL" id="MTHB01000078">
    <property type="protein sequence ID" value="OXC78058.1"/>
    <property type="molecule type" value="Genomic_DNA"/>
</dbReference>
<feature type="domain" description="Anaphase-promoting complex subunit 4-like WD40" evidence="4">
    <location>
        <begin position="15"/>
        <end position="55"/>
    </location>
</feature>
<evidence type="ECO:0000256" key="3">
    <source>
        <dbReference type="PROSITE-ProRule" id="PRU00221"/>
    </source>
</evidence>
<dbReference type="Proteomes" id="UP000214720">
    <property type="component" value="Unassembled WGS sequence"/>
</dbReference>
<evidence type="ECO:0000259" key="4">
    <source>
        <dbReference type="Pfam" id="PF12894"/>
    </source>
</evidence>
<reference evidence="6" key="1">
    <citation type="submission" date="2017-01" db="EMBL/GenBank/DDBJ databases">
        <title>Genome Analysis of Deinococcus marmoris KOPRI26562.</title>
        <authorList>
            <person name="Kim J.H."/>
            <person name="Oh H.-M."/>
        </authorList>
    </citation>
    <scope>NUCLEOTIDE SEQUENCE [LARGE SCALE GENOMIC DNA]</scope>
    <source>
        <strain evidence="6">PAMC 26633</strain>
    </source>
</reference>
<feature type="repeat" description="WD" evidence="3">
    <location>
        <begin position="263"/>
        <end position="295"/>
    </location>
</feature>
<dbReference type="AlphaFoldDB" id="A0A226X5F6"/>
<dbReference type="Pfam" id="PF12894">
    <property type="entry name" value="ANAPC4_WD40"/>
    <property type="match status" value="1"/>
</dbReference>
<feature type="repeat" description="WD" evidence="3">
    <location>
        <begin position="187"/>
        <end position="218"/>
    </location>
</feature>
<evidence type="ECO:0000313" key="6">
    <source>
        <dbReference type="Proteomes" id="UP000214720"/>
    </source>
</evidence>
<sequence length="341" mass="36605">MNRPMRELPRLVNLWNVPTGDYVNLLCWSPDGSLLAIATADGAVAVHDGKDGKLRWRQNVHGLGTTALAWSPDGKWLSSGGQDNRLYLWSADGSEHERQLAGRGWVAALAWSADGVLASIAGRELKLWDERGRLLESFGAADSTLTGLHWLRDGQLLTACYGVIACWKPGHTDPIRHYLWKASLLNLAVSPDERLITAGCQEGAIHLWDAGSGEDFQMNGYPTKVRQTSWSNDSRYFATGGGDALIIWDCGGAGPQGTEPDYQPVHQAPISAVCFSHGDTRVVTGGEDGRVFVYDAHARRPLGGLAGDSAISALDWQPGDALLALGDAQGNVLVCAIPTVG</sequence>
<dbReference type="PROSITE" id="PS50082">
    <property type="entry name" value="WD_REPEATS_2"/>
    <property type="match status" value="3"/>
</dbReference>
<evidence type="ECO:0000313" key="5">
    <source>
        <dbReference type="EMBL" id="OXC78058.1"/>
    </source>
</evidence>
<dbReference type="PANTHER" id="PTHR19848">
    <property type="entry name" value="WD40 REPEAT PROTEIN"/>
    <property type="match status" value="1"/>
</dbReference>
<gene>
    <name evidence="5" type="ORF">BSU04_13850</name>
</gene>
<dbReference type="RefSeq" id="WP_179258306.1">
    <property type="nucleotide sequence ID" value="NZ_MTHB01000078.1"/>
</dbReference>
<feature type="repeat" description="WD" evidence="3">
    <location>
        <begin position="58"/>
        <end position="99"/>
    </location>
</feature>
<dbReference type="InterPro" id="IPR001680">
    <property type="entry name" value="WD40_rpt"/>
</dbReference>